<dbReference type="Gene3D" id="2.60.40.740">
    <property type="match status" value="1"/>
</dbReference>
<dbReference type="InterPro" id="IPR038174">
    <property type="entry name" value="Strep_pil_link_sf"/>
</dbReference>
<proteinExistence type="predicted"/>
<dbReference type="Gene3D" id="2.60.40.10">
    <property type="entry name" value="Immunoglobulins"/>
    <property type="match status" value="1"/>
</dbReference>
<evidence type="ECO:0000259" key="2">
    <source>
        <dbReference type="Pfam" id="PF12892"/>
    </source>
</evidence>
<feature type="domain" description="SpaA-like prealbumin fold" evidence="3">
    <location>
        <begin position="263"/>
        <end position="353"/>
    </location>
</feature>
<gene>
    <name evidence="4" type="ORF">CKJAJONC_00933</name>
</gene>
<organism evidence="4 5">
    <name type="scientific">Collinsella aerofaciens</name>
    <dbReference type="NCBI Taxonomy" id="74426"/>
    <lineage>
        <taxon>Bacteria</taxon>
        <taxon>Bacillati</taxon>
        <taxon>Actinomycetota</taxon>
        <taxon>Coriobacteriia</taxon>
        <taxon>Coriobacteriales</taxon>
        <taxon>Coriobacteriaceae</taxon>
        <taxon>Collinsella</taxon>
    </lineage>
</organism>
<reference evidence="4 5" key="1">
    <citation type="submission" date="2019-10" db="EMBL/GenBank/DDBJ databases">
        <authorList>
            <person name="Wolf R A."/>
        </authorList>
    </citation>
    <scope>NUCLEOTIDE SEQUENCE [LARGE SCALE GENOMIC DNA]</scope>
    <source>
        <strain evidence="4">Collinsella_aerofaciens_DSM_13712</strain>
    </source>
</reference>
<name>A0A5K1JIU6_9ACTN</name>
<evidence type="ECO:0000313" key="5">
    <source>
        <dbReference type="Proteomes" id="UP000368032"/>
    </source>
</evidence>
<dbReference type="InterPro" id="IPR022464">
    <property type="entry name" value="Strep_pil_isopept_link"/>
</dbReference>
<evidence type="ECO:0000259" key="3">
    <source>
        <dbReference type="Pfam" id="PF17802"/>
    </source>
</evidence>
<keyword evidence="1" id="KW-0812">Transmembrane</keyword>
<dbReference type="Pfam" id="PF12892">
    <property type="entry name" value="FctA"/>
    <property type="match status" value="1"/>
</dbReference>
<feature type="domain" description="Streptococcal pilin isopeptide linkage" evidence="2">
    <location>
        <begin position="404"/>
        <end position="516"/>
    </location>
</feature>
<dbReference type="InterPro" id="IPR013783">
    <property type="entry name" value="Ig-like_fold"/>
</dbReference>
<dbReference type="InterPro" id="IPR008966">
    <property type="entry name" value="Adhesion_dom_sf"/>
</dbReference>
<dbReference type="GO" id="GO:0005975">
    <property type="term" value="P:carbohydrate metabolic process"/>
    <property type="evidence" value="ECO:0007669"/>
    <property type="project" value="UniProtKB-ARBA"/>
</dbReference>
<dbReference type="InterPro" id="IPR041033">
    <property type="entry name" value="SpaA_PFL_dom_1"/>
</dbReference>
<evidence type="ECO:0000256" key="1">
    <source>
        <dbReference type="SAM" id="Phobius"/>
    </source>
</evidence>
<dbReference type="Gene3D" id="2.60.40.3050">
    <property type="match status" value="1"/>
</dbReference>
<evidence type="ECO:0000313" key="4">
    <source>
        <dbReference type="EMBL" id="VWM04845.1"/>
    </source>
</evidence>
<sequence>MSYVANSAKYTLVQNPYDKHTGLHRGGEAKEVVTGRTLAADNVSRNGNTVTFSIPTTELESYAGYAKLTYKTAVKRGELDTSTNEVKFTNKASAGSGVKKFDSGKGDVIIKNNVIKKSGEQVANSNRIKYTILVNESAVALKNGTDFLELVDTMDAKCALVPSTLKVYEQVNGAWSPLADKDYSSKMEQVKDESGSRTKLTLEVPDGKYLKVEYEVIPTGNPGEEVSLSNTAELAGVTEGSAIDEQKWKIQNASASAGGNGYSITMTKYDAQQVGATLEGAKFTLYSVDMGQVADDGNVENARTPFDEAAIDVPTDANGKISFGTSDKKMSNCVLYQLVETKAPVGYAKADPTWIMLKGSASDKDYQAALTKAKDIVDGAEIIDDTKKDEIWVYDNRMTGKAVINAEKVLAGGTFKEGQFSFALKDDKDRVLQTVTNDAMGNVSFNVDYNKADTYTYTISEVVPEGAENNVKDHITYDRTQHKVTVKVDNGERNLVATVTYDNGSSTPPTFTNRYSTTLPEAGGAGLTMTYLAGASLLCFAATWMHAHRHRDRDRGGRRE</sequence>
<keyword evidence="1" id="KW-1133">Transmembrane helix</keyword>
<protein>
    <submittedName>
        <fullName evidence="4">Cna protein B-type domain protein</fullName>
    </submittedName>
</protein>
<dbReference type="SUPFAM" id="SSF49401">
    <property type="entry name" value="Bacterial adhesins"/>
    <property type="match status" value="1"/>
</dbReference>
<dbReference type="EMBL" id="CABWIF010000058">
    <property type="protein sequence ID" value="VWM04845.1"/>
    <property type="molecule type" value="Genomic_DNA"/>
</dbReference>
<dbReference type="Proteomes" id="UP000368032">
    <property type="component" value="Unassembled WGS sequence"/>
</dbReference>
<dbReference type="AlphaFoldDB" id="A0A5K1JIU6"/>
<accession>A0A5K1JIU6</accession>
<feature type="transmembrane region" description="Helical" evidence="1">
    <location>
        <begin position="522"/>
        <end position="545"/>
    </location>
</feature>
<keyword evidence="1" id="KW-0472">Membrane</keyword>
<dbReference type="Pfam" id="PF17802">
    <property type="entry name" value="SpaA"/>
    <property type="match status" value="1"/>
</dbReference>
<dbReference type="NCBIfam" id="TIGR03786">
    <property type="entry name" value="strep_pil_rpt"/>
    <property type="match status" value="1"/>
</dbReference>